<dbReference type="PANTHER" id="PTHR22916:SF51">
    <property type="entry name" value="GLYCOSYLTRANSFERASE EPSH-RELATED"/>
    <property type="match status" value="1"/>
</dbReference>
<dbReference type="InterPro" id="IPR001173">
    <property type="entry name" value="Glyco_trans_2-like"/>
</dbReference>
<dbReference type="CDD" id="cd00761">
    <property type="entry name" value="Glyco_tranf_GTA_type"/>
    <property type="match status" value="1"/>
</dbReference>
<evidence type="ECO:0000259" key="3">
    <source>
        <dbReference type="Pfam" id="PF00535"/>
    </source>
</evidence>
<dbReference type="SUPFAM" id="SSF53448">
    <property type="entry name" value="Nucleotide-diphospho-sugar transferases"/>
    <property type="match status" value="1"/>
</dbReference>
<dbReference type="PANTHER" id="PTHR22916">
    <property type="entry name" value="GLYCOSYLTRANSFERASE"/>
    <property type="match status" value="1"/>
</dbReference>
<dbReference type="Gene3D" id="3.90.550.10">
    <property type="entry name" value="Spore Coat Polysaccharide Biosynthesis Protein SpsA, Chain A"/>
    <property type="match status" value="1"/>
</dbReference>
<evidence type="ECO:0000313" key="5">
    <source>
        <dbReference type="Proteomes" id="UP000001517"/>
    </source>
</evidence>
<evidence type="ECO:0000256" key="2">
    <source>
        <dbReference type="ARBA" id="ARBA00022679"/>
    </source>
</evidence>
<feature type="domain" description="Glycosyltransferase 2-like" evidence="3">
    <location>
        <begin position="6"/>
        <end position="176"/>
    </location>
</feature>
<organism evidence="4 5">
    <name type="scientific">Streptococcus gallolyticus (strain UCN34)</name>
    <dbReference type="NCBI Taxonomy" id="637909"/>
    <lineage>
        <taxon>Bacteria</taxon>
        <taxon>Bacillati</taxon>
        <taxon>Bacillota</taxon>
        <taxon>Bacilli</taxon>
        <taxon>Lactobacillales</taxon>
        <taxon>Streptococcaceae</taxon>
        <taxon>Streptococcus</taxon>
    </lineage>
</organism>
<dbReference type="InterPro" id="IPR029044">
    <property type="entry name" value="Nucleotide-diphossugar_trans"/>
</dbReference>
<dbReference type="KEGG" id="sga:GALLO_0951"/>
<accession>A0AA36JY82</accession>
<dbReference type="EMBL" id="FN597254">
    <property type="protein sequence ID" value="CBI13443.1"/>
    <property type="molecule type" value="Genomic_DNA"/>
</dbReference>
<evidence type="ECO:0000313" key="4">
    <source>
        <dbReference type="EMBL" id="CBI13443.1"/>
    </source>
</evidence>
<evidence type="ECO:0000256" key="1">
    <source>
        <dbReference type="ARBA" id="ARBA00022676"/>
    </source>
</evidence>
<dbReference type="Proteomes" id="UP000001517">
    <property type="component" value="Chromosome"/>
</dbReference>
<gene>
    <name evidence="4" type="primary">cpsI</name>
    <name evidence="4" type="ordered locus">GALLO_0951</name>
</gene>
<protein>
    <submittedName>
        <fullName evidence="4">Glycosyl transferase</fullName>
    </submittedName>
</protein>
<dbReference type="GO" id="GO:0016757">
    <property type="term" value="F:glycosyltransferase activity"/>
    <property type="evidence" value="ECO:0007669"/>
    <property type="project" value="UniProtKB-KW"/>
</dbReference>
<dbReference type="RefSeq" id="WP_012961879.1">
    <property type="nucleotide sequence ID" value="NC_013798.1"/>
</dbReference>
<proteinExistence type="predicted"/>
<dbReference type="Pfam" id="PF00535">
    <property type="entry name" value="Glycos_transf_2"/>
    <property type="match status" value="1"/>
</dbReference>
<keyword evidence="1" id="KW-0328">Glycosyltransferase</keyword>
<dbReference type="AlphaFoldDB" id="A0AA36JY82"/>
<reference evidence="4 5" key="1">
    <citation type="journal article" date="2010" name="J. Bacteriol.">
        <title>Genome sequence of Streptococcus gallolyticus: insights into its adaptation to the bovine rumen and its ability to cause endocarditis.</title>
        <authorList>
            <person name="Rusniok C."/>
            <person name="Couve E."/>
            <person name="Da Cunha V."/>
            <person name="El Gana R."/>
            <person name="Zidane N."/>
            <person name="Bouchier C."/>
            <person name="Poyart C."/>
            <person name="Leclercq R."/>
            <person name="Trieu-Cuot P."/>
            <person name="Glaser P."/>
        </authorList>
    </citation>
    <scope>NUCLEOTIDE SEQUENCE [LARGE SCALE GENOMIC DNA]</scope>
    <source>
        <strain evidence="4 5">UCN34</strain>
    </source>
</reference>
<sequence length="325" mass="37870">MQNLVSIILPVYNVENYIEKCLKSIRRQTYSNIEVIIVNDGSTDNSIKYCEKICEIDSRFFILNKENGGLSDARNVGIEAAHGEYLIFIDSDDFVSESLVHHLVSCLEDTNSDIAICDPVHYYSEQSEQCDSQTIFLDATSIVTFSSREAISELLYQKSFLVSAWGKIYKKDLFADIRFPKGKLFEDSAIMYLLFEKCHRITYSNAKFYAYVHRENSITTNSFSDKDLDILEITDQIQERYKNDKLLNNAAISYKSSACFRILLNAPVEEKYLPYIVECRNYIYSNWKHIIFNKNVRTKNKLALVSITLFRPFVKFIYSRVNRWE</sequence>
<name>A0AA36JY82_STRG3</name>
<keyword evidence="2 4" id="KW-0808">Transferase</keyword>